<comment type="caution">
    <text evidence="1">The sequence shown here is derived from an EMBL/GenBank/DDBJ whole genome shotgun (WGS) entry which is preliminary data.</text>
</comment>
<proteinExistence type="predicted"/>
<dbReference type="AlphaFoldDB" id="A0AAD7VMJ8"/>
<evidence type="ECO:0000313" key="2">
    <source>
        <dbReference type="Proteomes" id="UP001163823"/>
    </source>
</evidence>
<accession>A0AAD7VMJ8</accession>
<protein>
    <submittedName>
        <fullName evidence="1">Nucleic acid-binding, OB-fold containing protein</fullName>
    </submittedName>
</protein>
<reference evidence="1 2" key="1">
    <citation type="journal article" date="2023" name="Science">
        <title>Elucidation of the pathway for biosynthesis of saponin adjuvants from the soapbark tree.</title>
        <authorList>
            <person name="Reed J."/>
            <person name="Orme A."/>
            <person name="El-Demerdash A."/>
            <person name="Owen C."/>
            <person name="Martin L.B.B."/>
            <person name="Misra R.C."/>
            <person name="Kikuchi S."/>
            <person name="Rejzek M."/>
            <person name="Martin A.C."/>
            <person name="Harkess A."/>
            <person name="Leebens-Mack J."/>
            <person name="Louveau T."/>
            <person name="Stephenson M.J."/>
            <person name="Osbourn A."/>
        </authorList>
    </citation>
    <scope>NUCLEOTIDE SEQUENCE [LARGE SCALE GENOMIC DNA]</scope>
    <source>
        <strain evidence="1">S10</strain>
    </source>
</reference>
<keyword evidence="2" id="KW-1185">Reference proteome</keyword>
<dbReference type="EMBL" id="JARAOO010000001">
    <property type="protein sequence ID" value="KAJ7981053.1"/>
    <property type="molecule type" value="Genomic_DNA"/>
</dbReference>
<organism evidence="1 2">
    <name type="scientific">Quillaja saponaria</name>
    <name type="common">Soap bark tree</name>
    <dbReference type="NCBI Taxonomy" id="32244"/>
    <lineage>
        <taxon>Eukaryota</taxon>
        <taxon>Viridiplantae</taxon>
        <taxon>Streptophyta</taxon>
        <taxon>Embryophyta</taxon>
        <taxon>Tracheophyta</taxon>
        <taxon>Spermatophyta</taxon>
        <taxon>Magnoliopsida</taxon>
        <taxon>eudicotyledons</taxon>
        <taxon>Gunneridae</taxon>
        <taxon>Pentapetalae</taxon>
        <taxon>rosids</taxon>
        <taxon>fabids</taxon>
        <taxon>Fabales</taxon>
        <taxon>Quillajaceae</taxon>
        <taxon>Quillaja</taxon>
    </lineage>
</organism>
<gene>
    <name evidence="1" type="ORF">O6P43_000375</name>
</gene>
<sequence>MGHLTFANSATSNSFNPCTFGSKRPLFRVLMSIATGTIVFSAICFDRASRVLFEGSLYSFDFAKLLSFSAENFGKVLEGEMFRITLSKPKSGSAQHLRVVSFVPLRSDFQPAIETERTILAGS</sequence>
<name>A0AAD7VMJ8_QUISA</name>
<evidence type="ECO:0000313" key="1">
    <source>
        <dbReference type="EMBL" id="KAJ7981053.1"/>
    </source>
</evidence>
<dbReference type="Proteomes" id="UP001163823">
    <property type="component" value="Chromosome 1"/>
</dbReference>
<dbReference type="KEGG" id="qsa:O6P43_000375"/>